<dbReference type="Pfam" id="PF03466">
    <property type="entry name" value="LysR_substrate"/>
    <property type="match status" value="1"/>
</dbReference>
<proteinExistence type="inferred from homology"/>
<protein>
    <submittedName>
        <fullName evidence="6">LysR family transcriptional regulator</fullName>
    </submittedName>
</protein>
<reference evidence="6 7" key="1">
    <citation type="submission" date="2019-07" db="EMBL/GenBank/DDBJ databases">
        <title>Qingshengfaniella alkalisoli gen. nov., sp. nov., isolated from saline soil.</title>
        <authorList>
            <person name="Xu L."/>
            <person name="Huang X.-X."/>
            <person name="Sun J.-Q."/>
        </authorList>
    </citation>
    <scope>NUCLEOTIDE SEQUENCE [LARGE SCALE GENOMIC DNA]</scope>
    <source>
        <strain evidence="6 7">DSM 27279</strain>
    </source>
</reference>
<dbReference type="Pfam" id="PF00126">
    <property type="entry name" value="HTH_1"/>
    <property type="match status" value="1"/>
</dbReference>
<dbReference type="PROSITE" id="PS50931">
    <property type="entry name" value="HTH_LYSR"/>
    <property type="match status" value="1"/>
</dbReference>
<dbReference type="OrthoDB" id="5671700at2"/>
<accession>A0A556AB33</accession>
<dbReference type="Proteomes" id="UP000318405">
    <property type="component" value="Unassembled WGS sequence"/>
</dbReference>
<dbReference type="InterPro" id="IPR005119">
    <property type="entry name" value="LysR_subst-bd"/>
</dbReference>
<dbReference type="InterPro" id="IPR036388">
    <property type="entry name" value="WH-like_DNA-bd_sf"/>
</dbReference>
<dbReference type="FunFam" id="1.10.10.10:FF:000001">
    <property type="entry name" value="LysR family transcriptional regulator"/>
    <property type="match status" value="1"/>
</dbReference>
<dbReference type="InterPro" id="IPR036390">
    <property type="entry name" value="WH_DNA-bd_sf"/>
</dbReference>
<dbReference type="Gene3D" id="3.40.190.290">
    <property type="match status" value="1"/>
</dbReference>
<keyword evidence="4" id="KW-0804">Transcription</keyword>
<dbReference type="PANTHER" id="PTHR30537">
    <property type="entry name" value="HTH-TYPE TRANSCRIPTIONAL REGULATOR"/>
    <property type="match status" value="1"/>
</dbReference>
<dbReference type="GO" id="GO:0043565">
    <property type="term" value="F:sequence-specific DNA binding"/>
    <property type="evidence" value="ECO:0007669"/>
    <property type="project" value="TreeGrafter"/>
</dbReference>
<dbReference type="EMBL" id="VLTJ01000039">
    <property type="protein sequence ID" value="TSH90077.1"/>
    <property type="molecule type" value="Genomic_DNA"/>
</dbReference>
<evidence type="ECO:0000256" key="2">
    <source>
        <dbReference type="ARBA" id="ARBA00023015"/>
    </source>
</evidence>
<comment type="similarity">
    <text evidence="1">Belongs to the LysR transcriptional regulatory family.</text>
</comment>
<sequence length="309" mass="33781">MRHLEDLVIFAEVAERGSFTAAARALSLPKSRVSHRVAALEADVGVQLMQRSTRRLSLTPAGEAFLRHCVALRDAARAADEWRMQAGAEPRGIVRLSCPVTLAQGGVGQLLPRFLARYPEVDVHMRVMNRPVDPIEEGVDIVLRVRDEIEASTSLAARRFGLTRALLLGSPELLRRHPSVRTPEDLASLPTVAMSLDAGAAGLRLGRADGTSFRFVHTPRYVADDLSTLRFAILAGVGIGMLPDYLCREERRLGTLVEVLPEWQLPPGIAHAMYPPRRAHNPAVRALLDFLEANLIGEEPLAADAAEHG</sequence>
<dbReference type="InterPro" id="IPR058163">
    <property type="entry name" value="LysR-type_TF_proteobact-type"/>
</dbReference>
<dbReference type="InterPro" id="IPR000847">
    <property type="entry name" value="LysR_HTH_N"/>
</dbReference>
<name>A0A556AB33_9BURK</name>
<dbReference type="AlphaFoldDB" id="A0A556AB33"/>
<dbReference type="RefSeq" id="WP_143949991.1">
    <property type="nucleotide sequence ID" value="NZ_BAABMB010000003.1"/>
</dbReference>
<gene>
    <name evidence="6" type="ORF">FOZ76_19705</name>
</gene>
<dbReference type="SUPFAM" id="SSF53850">
    <property type="entry name" value="Periplasmic binding protein-like II"/>
    <property type="match status" value="1"/>
</dbReference>
<dbReference type="GO" id="GO:0006351">
    <property type="term" value="P:DNA-templated transcription"/>
    <property type="evidence" value="ECO:0007669"/>
    <property type="project" value="TreeGrafter"/>
</dbReference>
<comment type="caution">
    <text evidence="6">The sequence shown here is derived from an EMBL/GenBank/DDBJ whole genome shotgun (WGS) entry which is preliminary data.</text>
</comment>
<organism evidence="6 7">
    <name type="scientific">Verticiella sediminum</name>
    <dbReference type="NCBI Taxonomy" id="1247510"/>
    <lineage>
        <taxon>Bacteria</taxon>
        <taxon>Pseudomonadati</taxon>
        <taxon>Pseudomonadota</taxon>
        <taxon>Betaproteobacteria</taxon>
        <taxon>Burkholderiales</taxon>
        <taxon>Alcaligenaceae</taxon>
        <taxon>Verticiella</taxon>
    </lineage>
</organism>
<evidence type="ECO:0000256" key="3">
    <source>
        <dbReference type="ARBA" id="ARBA00023125"/>
    </source>
</evidence>
<dbReference type="Gene3D" id="1.10.10.10">
    <property type="entry name" value="Winged helix-like DNA-binding domain superfamily/Winged helix DNA-binding domain"/>
    <property type="match status" value="1"/>
</dbReference>
<evidence type="ECO:0000259" key="5">
    <source>
        <dbReference type="PROSITE" id="PS50931"/>
    </source>
</evidence>
<evidence type="ECO:0000313" key="7">
    <source>
        <dbReference type="Proteomes" id="UP000318405"/>
    </source>
</evidence>
<keyword evidence="3" id="KW-0238">DNA-binding</keyword>
<keyword evidence="2" id="KW-0805">Transcription regulation</keyword>
<dbReference type="SUPFAM" id="SSF46785">
    <property type="entry name" value="Winged helix' DNA-binding domain"/>
    <property type="match status" value="1"/>
</dbReference>
<dbReference type="PANTHER" id="PTHR30537:SF31">
    <property type="entry name" value="TRANSCRIPTIONAL REGULATOR, LYSR FAMILY"/>
    <property type="match status" value="1"/>
</dbReference>
<evidence type="ECO:0000256" key="4">
    <source>
        <dbReference type="ARBA" id="ARBA00023163"/>
    </source>
</evidence>
<evidence type="ECO:0000256" key="1">
    <source>
        <dbReference type="ARBA" id="ARBA00009437"/>
    </source>
</evidence>
<feature type="domain" description="HTH lysR-type" evidence="5">
    <location>
        <begin position="1"/>
        <end position="59"/>
    </location>
</feature>
<keyword evidence="7" id="KW-1185">Reference proteome</keyword>
<dbReference type="GO" id="GO:0003700">
    <property type="term" value="F:DNA-binding transcription factor activity"/>
    <property type="evidence" value="ECO:0007669"/>
    <property type="project" value="InterPro"/>
</dbReference>
<evidence type="ECO:0000313" key="6">
    <source>
        <dbReference type="EMBL" id="TSH90077.1"/>
    </source>
</evidence>